<dbReference type="SUPFAM" id="SSF55961">
    <property type="entry name" value="Bet v1-like"/>
    <property type="match status" value="2"/>
</dbReference>
<dbReference type="STRING" id="530584.SAMN05421630_112202"/>
<protein>
    <submittedName>
        <fullName evidence="3">Uncharacterized conserved protein YndB, AHSA1/START domain</fullName>
    </submittedName>
</protein>
<dbReference type="KEGG" id="pmad:BAY61_21465"/>
<dbReference type="AlphaFoldDB" id="A0A222VTH3"/>
<dbReference type="RefSeq" id="WP_091809825.1">
    <property type="nucleotide sequence ID" value="NZ_CP016353.1"/>
</dbReference>
<sequence>MNQRLGTVTLVEGKPLLRFERTFPHPREKVWRAITDPAELAHWFPAEPDFEPAARAPIRFGFPAADDAFAHGEVVEFDRPKVFAFSWADSLLRFELLPMKGGCTLVFTHLLNGTDTSGDLPSVARQAPGWDGCLDRLGCLLSGENRESAAGAWFLERAEEYVERFGLARGSIEHEGNGWLITFERDLVSSISDVWTLLAGDGEIRPGTEPPVAFTHGYQPTGAITEAVPGRVLEYAVPEDSSDSGRVRFELRDQLPIGTRLVLSQHVPFASEADRATLLAAWQTHLELLFAALAGDVRCPWPSERTEALRESYARAVS</sequence>
<gene>
    <name evidence="3" type="ORF">SAMN05421630_112202</name>
</gene>
<dbReference type="Pfam" id="PF08327">
    <property type="entry name" value="AHSA1"/>
    <property type="match status" value="1"/>
</dbReference>
<dbReference type="Proteomes" id="UP000199494">
    <property type="component" value="Unassembled WGS sequence"/>
</dbReference>
<evidence type="ECO:0000313" key="3">
    <source>
        <dbReference type="EMBL" id="SDD80053.1"/>
    </source>
</evidence>
<dbReference type="InterPro" id="IPR023393">
    <property type="entry name" value="START-like_dom_sf"/>
</dbReference>
<name>A0A222VTH3_9PSEU</name>
<evidence type="ECO:0000259" key="2">
    <source>
        <dbReference type="Pfam" id="PF08327"/>
    </source>
</evidence>
<dbReference type="EMBL" id="FMZE01000012">
    <property type="protein sequence ID" value="SDD80053.1"/>
    <property type="molecule type" value="Genomic_DNA"/>
</dbReference>
<organism evidence="3 4">
    <name type="scientific">Prauserella marina</name>
    <dbReference type="NCBI Taxonomy" id="530584"/>
    <lineage>
        <taxon>Bacteria</taxon>
        <taxon>Bacillati</taxon>
        <taxon>Actinomycetota</taxon>
        <taxon>Actinomycetes</taxon>
        <taxon>Pseudonocardiales</taxon>
        <taxon>Pseudonocardiaceae</taxon>
        <taxon>Prauserella</taxon>
    </lineage>
</organism>
<dbReference type="InterPro" id="IPR013538">
    <property type="entry name" value="ASHA1/2-like_C"/>
</dbReference>
<evidence type="ECO:0000313" key="4">
    <source>
        <dbReference type="Proteomes" id="UP000199494"/>
    </source>
</evidence>
<accession>A0A222VTH3</accession>
<evidence type="ECO:0000256" key="1">
    <source>
        <dbReference type="ARBA" id="ARBA00006817"/>
    </source>
</evidence>
<dbReference type="OrthoDB" id="9803476at2"/>
<dbReference type="Gene3D" id="3.30.530.20">
    <property type="match status" value="2"/>
</dbReference>
<proteinExistence type="inferred from homology"/>
<keyword evidence="4" id="KW-1185">Reference proteome</keyword>
<dbReference type="CDD" id="cd08899">
    <property type="entry name" value="SRPBCC_CalC_Aha1-like_6"/>
    <property type="match status" value="1"/>
</dbReference>
<comment type="similarity">
    <text evidence="1">Belongs to the AHA1 family.</text>
</comment>
<reference evidence="3 4" key="1">
    <citation type="submission" date="2016-10" db="EMBL/GenBank/DDBJ databases">
        <authorList>
            <person name="de Groot N.N."/>
        </authorList>
    </citation>
    <scope>NUCLEOTIDE SEQUENCE [LARGE SCALE GENOMIC DNA]</scope>
    <source>
        <strain evidence="3 4">CGMCC 4.5506</strain>
    </source>
</reference>
<feature type="domain" description="Activator of Hsp90 ATPase homologue 1/2-like C-terminal" evidence="2">
    <location>
        <begin position="25"/>
        <end position="138"/>
    </location>
</feature>